<gene>
    <name evidence="2" type="ORF">EV379_2488</name>
</gene>
<feature type="region of interest" description="Disordered" evidence="1">
    <location>
        <begin position="1"/>
        <end position="40"/>
    </location>
</feature>
<evidence type="ECO:0000313" key="2">
    <source>
        <dbReference type="EMBL" id="RZU66140.1"/>
    </source>
</evidence>
<reference evidence="2 3" key="1">
    <citation type="submission" date="2019-02" db="EMBL/GenBank/DDBJ databases">
        <title>Sequencing the genomes of 1000 actinobacteria strains.</title>
        <authorList>
            <person name="Klenk H.-P."/>
        </authorList>
    </citation>
    <scope>NUCLEOTIDE SEQUENCE [LARGE SCALE GENOMIC DNA]</scope>
    <source>
        <strain evidence="2 3">DSM 18319</strain>
    </source>
</reference>
<name>A0A4Q8AND3_9MICO</name>
<protein>
    <submittedName>
        <fullName evidence="2">Uncharacterized protein</fullName>
    </submittedName>
</protein>
<accession>A0A4Q8AND3</accession>
<dbReference type="RefSeq" id="WP_278044035.1">
    <property type="nucleotide sequence ID" value="NZ_SHLC01000001.1"/>
</dbReference>
<sequence length="40" mass="4318">MDQSDAAGIEPPPTTQPIDMSWLLKPPGSGSEPQQHESRT</sequence>
<organism evidence="2 3">
    <name type="scientific">Microterricola gilva</name>
    <dbReference type="NCBI Taxonomy" id="393267"/>
    <lineage>
        <taxon>Bacteria</taxon>
        <taxon>Bacillati</taxon>
        <taxon>Actinomycetota</taxon>
        <taxon>Actinomycetes</taxon>
        <taxon>Micrococcales</taxon>
        <taxon>Microbacteriaceae</taxon>
        <taxon>Microterricola</taxon>
    </lineage>
</organism>
<evidence type="ECO:0000256" key="1">
    <source>
        <dbReference type="SAM" id="MobiDB-lite"/>
    </source>
</evidence>
<dbReference type="AlphaFoldDB" id="A0A4Q8AND3"/>
<keyword evidence="3" id="KW-1185">Reference proteome</keyword>
<proteinExistence type="predicted"/>
<evidence type="ECO:0000313" key="3">
    <source>
        <dbReference type="Proteomes" id="UP000291483"/>
    </source>
</evidence>
<dbReference type="Proteomes" id="UP000291483">
    <property type="component" value="Unassembled WGS sequence"/>
</dbReference>
<dbReference type="EMBL" id="SHLC01000001">
    <property type="protein sequence ID" value="RZU66140.1"/>
    <property type="molecule type" value="Genomic_DNA"/>
</dbReference>
<comment type="caution">
    <text evidence="2">The sequence shown here is derived from an EMBL/GenBank/DDBJ whole genome shotgun (WGS) entry which is preliminary data.</text>
</comment>